<organism evidence="2 3">
    <name type="scientific">Pycnococcus provasolii</name>
    <dbReference type="NCBI Taxonomy" id="41880"/>
    <lineage>
        <taxon>Eukaryota</taxon>
        <taxon>Viridiplantae</taxon>
        <taxon>Chlorophyta</taxon>
        <taxon>Pseudoscourfieldiophyceae</taxon>
        <taxon>Pseudoscourfieldiales</taxon>
        <taxon>Pycnococcaceae</taxon>
        <taxon>Pycnococcus</taxon>
    </lineage>
</organism>
<protein>
    <recommendedName>
        <fullName evidence="1">Metallo-beta-lactamase domain-containing protein</fullName>
    </recommendedName>
</protein>
<dbReference type="InterPro" id="IPR001279">
    <property type="entry name" value="Metallo-B-lactamas"/>
</dbReference>
<dbReference type="AlphaFoldDB" id="A0A830HJ38"/>
<evidence type="ECO:0000313" key="2">
    <source>
        <dbReference type="EMBL" id="GHP07134.1"/>
    </source>
</evidence>
<reference evidence="2" key="1">
    <citation type="submission" date="2020-10" db="EMBL/GenBank/DDBJ databases">
        <title>Unveiling of a novel bifunctional photoreceptor, Dualchrome1, isolated from a cosmopolitan green alga.</title>
        <authorList>
            <person name="Suzuki S."/>
            <person name="Kawachi M."/>
        </authorList>
    </citation>
    <scope>NUCLEOTIDE SEQUENCE</scope>
    <source>
        <strain evidence="2">NIES 2893</strain>
    </source>
</reference>
<dbReference type="PANTHER" id="PTHR42773:SF1">
    <property type="entry name" value="METALLO-BETA-LACTAMASE FAMILY PROTEIN"/>
    <property type="match status" value="1"/>
</dbReference>
<dbReference type="EMBL" id="BNJQ01000015">
    <property type="protein sequence ID" value="GHP07134.1"/>
    <property type="molecule type" value="Genomic_DNA"/>
</dbReference>
<proteinExistence type="predicted"/>
<dbReference type="SUPFAM" id="SSF56281">
    <property type="entry name" value="Metallo-hydrolase/oxidoreductase"/>
    <property type="match status" value="1"/>
</dbReference>
<accession>A0A830HJ38</accession>
<dbReference type="Gene3D" id="3.60.15.10">
    <property type="entry name" value="Ribonuclease Z/Hydroxyacylglutathione hydrolase-like"/>
    <property type="match status" value="1"/>
</dbReference>
<feature type="domain" description="Metallo-beta-lactamase" evidence="1">
    <location>
        <begin position="10"/>
        <end position="204"/>
    </location>
</feature>
<keyword evidence="3" id="KW-1185">Reference proteome</keyword>
<sequence>MGFHAATSFGATPYLVVRDQGGNFMVDCPRFDRGLAKRVEEAFGGGSYIVLTHIDDVADHEKWAAYFGAKRILHEAELDVASAKGGNAVGFFEQLHPGFVDRLEKVEVKLTGDGPWTLPDGGNDVEIIFTPGHSAGHVCVFHKPSKVLFTGDHLCGCGPRFPERYGQLFLLREFLEPVIWNVSEQIASLEKLVGMEFDTILPGHGRAHRYFTTSAKDDALETVIAFEKSRPVVENVEPSSQVLELTYDGVL</sequence>
<name>A0A830HJ38_9CHLO</name>
<evidence type="ECO:0000313" key="3">
    <source>
        <dbReference type="Proteomes" id="UP000660262"/>
    </source>
</evidence>
<evidence type="ECO:0000259" key="1">
    <source>
        <dbReference type="SMART" id="SM00849"/>
    </source>
</evidence>
<comment type="caution">
    <text evidence="2">The sequence shown here is derived from an EMBL/GenBank/DDBJ whole genome shotgun (WGS) entry which is preliminary data.</text>
</comment>
<dbReference type="SMART" id="SM00849">
    <property type="entry name" value="Lactamase_B"/>
    <property type="match status" value="1"/>
</dbReference>
<dbReference type="Proteomes" id="UP000660262">
    <property type="component" value="Unassembled WGS sequence"/>
</dbReference>
<dbReference type="Pfam" id="PF00753">
    <property type="entry name" value="Lactamase_B"/>
    <property type="match status" value="1"/>
</dbReference>
<dbReference type="InterPro" id="IPR036866">
    <property type="entry name" value="RibonucZ/Hydroxyglut_hydro"/>
</dbReference>
<dbReference type="OrthoDB" id="17458at2759"/>
<gene>
    <name evidence="2" type="ORF">PPROV_000587700</name>
</gene>
<dbReference type="PANTHER" id="PTHR42773">
    <property type="entry name" value="METALLO-BETA-LACTAMASE-RELATED"/>
    <property type="match status" value="1"/>
</dbReference>